<dbReference type="CDD" id="cd03884">
    <property type="entry name" value="M20_bAS"/>
    <property type="match status" value="1"/>
</dbReference>
<evidence type="ECO:0000256" key="1">
    <source>
        <dbReference type="ARBA" id="ARBA00006153"/>
    </source>
</evidence>
<dbReference type="EMBL" id="CCSE01000001">
    <property type="protein sequence ID" value="CEA01861.1"/>
    <property type="molecule type" value="Genomic_DNA"/>
</dbReference>
<keyword evidence="3" id="KW-0479">Metal-binding</keyword>
<reference evidence="5 6" key="1">
    <citation type="submission" date="2014-07" db="EMBL/GenBank/DDBJ databases">
        <authorList>
            <person name="Urmite Genomes Urmite Genomes"/>
        </authorList>
    </citation>
    <scope>NUCLEOTIDE SEQUENCE [LARGE SCALE GENOMIC DNA]</scope>
    <source>
        <strain evidence="5 6">13MG44_air</strain>
    </source>
</reference>
<keyword evidence="6" id="KW-1185">Reference proteome</keyword>
<comment type="cofactor">
    <cofactor evidence="3">
        <name>Zn(2+)</name>
        <dbReference type="ChEBI" id="CHEBI:29105"/>
    </cofactor>
    <text evidence="3">Binds 2 Zn(2+) ions per subunit.</text>
</comment>
<dbReference type="NCBIfam" id="NF006771">
    <property type="entry name" value="PRK09290.1-5"/>
    <property type="match status" value="1"/>
</dbReference>
<dbReference type="NCBIfam" id="TIGR01879">
    <property type="entry name" value="hydantase"/>
    <property type="match status" value="1"/>
</dbReference>
<evidence type="ECO:0000313" key="5">
    <source>
        <dbReference type="EMBL" id="CEA01861.1"/>
    </source>
</evidence>
<dbReference type="Proteomes" id="UP000044136">
    <property type="component" value="Unassembled WGS sequence"/>
</dbReference>
<dbReference type="GO" id="GO:0046872">
    <property type="term" value="F:metal ion binding"/>
    <property type="evidence" value="ECO:0007669"/>
    <property type="project" value="UniProtKB-KW"/>
</dbReference>
<dbReference type="HOGENOM" id="CLU_024588_6_0_9"/>
<dbReference type="SUPFAM" id="SSF53187">
    <property type="entry name" value="Zn-dependent exopeptidases"/>
    <property type="match status" value="1"/>
</dbReference>
<name>A0A078MB03_9STAP</name>
<feature type="binding site" evidence="3">
    <location>
        <position position="105"/>
    </location>
    <ligand>
        <name>Zn(2+)</name>
        <dbReference type="ChEBI" id="CHEBI:29105"/>
        <label>2</label>
    </ligand>
</feature>
<dbReference type="Gene3D" id="3.30.70.360">
    <property type="match status" value="1"/>
</dbReference>
<comment type="similarity">
    <text evidence="1">Belongs to the peptidase M20 family.</text>
</comment>
<keyword evidence="3" id="KW-0862">Zinc</keyword>
<sequence>MINELVKDYNTALNYDGIDGKRLAERLDAISKIGVLQTGGVSRPGFSKEEKDAKALVSEWMEAAGLTVETDAAGNVFGRLAGRDDSQSVASGSHVDTVPAGGNFDGVLGVLAALEVAEAWKETGYIPDKSYEVAIFSDEEGARFSSGVFGSRAYMGLVDDELIESLRDSDGLNLEEVLEQYGSSLPDFKKIQQRDWTFFAEAHIEQGKLLEKNNLPVGIVKGIAGQAWLEVEFKGLAGHAGNTPMNDRQDALVAAGRFVSELESIPKIVSSTAVATVGKLAVYPNGANVIPESVKMIVDIRDIHEKSRDMLLELISERAYDIAKERDIDVTVSRTSRVKPVPVEETYKDELRDILTDLNIEAMELPSGAGHDSMNIGLELPVAMIFARSKAGISHNPAEWTSLDDCVLTVHVLKKFIEKQMSK</sequence>
<dbReference type="STRING" id="1461582.BN1048_01516"/>
<dbReference type="GO" id="GO:0016813">
    <property type="term" value="F:hydrolase activity, acting on carbon-nitrogen (but not peptide) bonds, in linear amidines"/>
    <property type="evidence" value="ECO:0007669"/>
    <property type="project" value="InterPro"/>
</dbReference>
<keyword evidence="2 5" id="KW-0378">Hydrolase</keyword>
<feature type="binding site" evidence="3">
    <location>
        <position position="203"/>
    </location>
    <ligand>
        <name>Zn(2+)</name>
        <dbReference type="ChEBI" id="CHEBI:29105"/>
        <label>1</label>
    </ligand>
</feature>
<dbReference type="Gene3D" id="3.40.630.10">
    <property type="entry name" value="Zn peptidases"/>
    <property type="match status" value="1"/>
</dbReference>
<gene>
    <name evidence="5" type="primary">amaB_2</name>
    <name evidence="5" type="ORF">BN1048_01516</name>
</gene>
<protein>
    <submittedName>
        <fullName evidence="5">N-carbamoyl-L-amino acid hydrolase</fullName>
    </submittedName>
</protein>
<dbReference type="OrthoDB" id="9808195at2"/>
<evidence type="ECO:0000259" key="4">
    <source>
        <dbReference type="Pfam" id="PF07687"/>
    </source>
</evidence>
<dbReference type="InterPro" id="IPR036264">
    <property type="entry name" value="Bact_exopeptidase_dim_dom"/>
</dbReference>
<dbReference type="PANTHER" id="PTHR32494:SF5">
    <property type="entry name" value="ALLANTOATE AMIDOHYDROLASE"/>
    <property type="match status" value="1"/>
</dbReference>
<proteinExistence type="inferred from homology"/>
<feature type="binding site" evidence="3">
    <location>
        <position position="395"/>
    </location>
    <ligand>
        <name>Zn(2+)</name>
        <dbReference type="ChEBI" id="CHEBI:29105"/>
        <label>2</label>
    </ligand>
</feature>
<dbReference type="AlphaFoldDB" id="A0A078MB03"/>
<dbReference type="Pfam" id="PF01546">
    <property type="entry name" value="Peptidase_M20"/>
    <property type="match status" value="1"/>
</dbReference>
<evidence type="ECO:0000313" key="6">
    <source>
        <dbReference type="Proteomes" id="UP000044136"/>
    </source>
</evidence>
<accession>A0A078MB03</accession>
<dbReference type="PIRSF" id="PIRSF001235">
    <property type="entry name" value="Amidase_carbamoylase"/>
    <property type="match status" value="1"/>
</dbReference>
<feature type="binding site" evidence="3">
    <location>
        <position position="94"/>
    </location>
    <ligand>
        <name>Zn(2+)</name>
        <dbReference type="ChEBI" id="CHEBI:29105"/>
        <label>1</label>
    </ligand>
</feature>
<feature type="binding site" evidence="3">
    <location>
        <position position="105"/>
    </location>
    <ligand>
        <name>Zn(2+)</name>
        <dbReference type="ChEBI" id="CHEBI:29105"/>
        <label>1</label>
    </ligand>
</feature>
<dbReference type="InterPro" id="IPR011650">
    <property type="entry name" value="Peptidase_M20_dimer"/>
</dbReference>
<organism evidence="5 6">
    <name type="scientific">Jeotgalicoccus saudimassiliensis</name>
    <dbReference type="NCBI Taxonomy" id="1461582"/>
    <lineage>
        <taxon>Bacteria</taxon>
        <taxon>Bacillati</taxon>
        <taxon>Bacillota</taxon>
        <taxon>Bacilli</taxon>
        <taxon>Bacillales</taxon>
        <taxon>Staphylococcaceae</taxon>
        <taxon>Jeotgalicoccus</taxon>
    </lineage>
</organism>
<feature type="domain" description="Peptidase M20 dimerisation" evidence="4">
    <location>
        <begin position="224"/>
        <end position="325"/>
    </location>
</feature>
<dbReference type="Pfam" id="PF07687">
    <property type="entry name" value="M20_dimer"/>
    <property type="match status" value="1"/>
</dbReference>
<dbReference type="PANTHER" id="PTHR32494">
    <property type="entry name" value="ALLANTOATE DEIMINASE-RELATED"/>
    <property type="match status" value="1"/>
</dbReference>
<dbReference type="SUPFAM" id="SSF55031">
    <property type="entry name" value="Bacterial exopeptidase dimerisation domain"/>
    <property type="match status" value="1"/>
</dbReference>
<evidence type="ECO:0000256" key="2">
    <source>
        <dbReference type="ARBA" id="ARBA00022801"/>
    </source>
</evidence>
<evidence type="ECO:0000256" key="3">
    <source>
        <dbReference type="PIRSR" id="PIRSR001235-1"/>
    </source>
</evidence>
<dbReference type="InterPro" id="IPR010158">
    <property type="entry name" value="Amidase_Cbmase"/>
</dbReference>
<dbReference type="eggNOG" id="COG0624">
    <property type="taxonomic scope" value="Bacteria"/>
</dbReference>
<feature type="binding site" evidence="3">
    <location>
        <position position="140"/>
    </location>
    <ligand>
        <name>Zn(2+)</name>
        <dbReference type="ChEBI" id="CHEBI:29105"/>
        <label>2</label>
    </ligand>
</feature>
<dbReference type="RefSeq" id="WP_035809940.1">
    <property type="nucleotide sequence ID" value="NZ_CCSE01000001.1"/>
</dbReference>
<dbReference type="InterPro" id="IPR002933">
    <property type="entry name" value="Peptidase_M20"/>
</dbReference>